<evidence type="ECO:0000256" key="6">
    <source>
        <dbReference type="SAM" id="MobiDB-lite"/>
    </source>
</evidence>
<keyword evidence="9" id="KW-1185">Reference proteome</keyword>
<evidence type="ECO:0000256" key="7">
    <source>
        <dbReference type="SAM" id="SignalP"/>
    </source>
</evidence>
<evidence type="ECO:0000256" key="1">
    <source>
        <dbReference type="ARBA" id="ARBA00004613"/>
    </source>
</evidence>
<comment type="similarity">
    <text evidence="2">Belongs to the adrenomedullin family.</text>
</comment>
<dbReference type="OrthoDB" id="9907777at2759"/>
<evidence type="ECO:0000313" key="8">
    <source>
        <dbReference type="EMBL" id="KAG8517981.1"/>
    </source>
</evidence>
<evidence type="ECO:0000256" key="2">
    <source>
        <dbReference type="ARBA" id="ARBA00010575"/>
    </source>
</evidence>
<evidence type="ECO:0000256" key="5">
    <source>
        <dbReference type="ARBA" id="ARBA00023157"/>
    </source>
</evidence>
<evidence type="ECO:0000256" key="4">
    <source>
        <dbReference type="ARBA" id="ARBA00022729"/>
    </source>
</evidence>
<dbReference type="GO" id="GO:0010460">
    <property type="term" value="P:positive regulation of heart rate"/>
    <property type="evidence" value="ECO:0007669"/>
    <property type="project" value="TreeGrafter"/>
</dbReference>
<evidence type="ECO:0000256" key="3">
    <source>
        <dbReference type="ARBA" id="ARBA00022525"/>
    </source>
</evidence>
<dbReference type="PANTHER" id="PTHR23414:SF2">
    <property type="entry name" value="PROTEIN ADM2"/>
    <property type="match status" value="1"/>
</dbReference>
<organism evidence="8 9">
    <name type="scientific">Galemys pyrenaicus</name>
    <name type="common">Iberian desman</name>
    <name type="synonym">Pyrenean desman</name>
    <dbReference type="NCBI Taxonomy" id="202257"/>
    <lineage>
        <taxon>Eukaryota</taxon>
        <taxon>Metazoa</taxon>
        <taxon>Chordata</taxon>
        <taxon>Craniata</taxon>
        <taxon>Vertebrata</taxon>
        <taxon>Euteleostomi</taxon>
        <taxon>Mammalia</taxon>
        <taxon>Eutheria</taxon>
        <taxon>Laurasiatheria</taxon>
        <taxon>Eulipotyphla</taxon>
        <taxon>Talpidae</taxon>
        <taxon>Galemys</taxon>
    </lineage>
</organism>
<dbReference type="EMBL" id="JAGFMF010011642">
    <property type="protein sequence ID" value="KAG8517981.1"/>
    <property type="molecule type" value="Genomic_DNA"/>
</dbReference>
<proteinExistence type="inferred from homology"/>
<protein>
    <submittedName>
        <fullName evidence="8">Protein ADM2</fullName>
    </submittedName>
</protein>
<dbReference type="AlphaFoldDB" id="A0A8J6AEL7"/>
<keyword evidence="4 7" id="KW-0732">Signal</keyword>
<comment type="subcellular location">
    <subcellularLocation>
        <location evidence="1">Secreted</location>
    </subcellularLocation>
</comment>
<dbReference type="Proteomes" id="UP000700334">
    <property type="component" value="Unassembled WGS sequence"/>
</dbReference>
<dbReference type="PANTHER" id="PTHR23414">
    <property type="entry name" value="ADRENOMEDULLIN, ADM"/>
    <property type="match status" value="1"/>
</dbReference>
<reference evidence="8" key="1">
    <citation type="journal article" date="2021" name="Evol. Appl.">
        <title>The genome of the Pyrenean desman and the effects of bottlenecks and inbreeding on the genomic landscape of an endangered species.</title>
        <authorList>
            <person name="Escoda L."/>
            <person name="Castresana J."/>
        </authorList>
    </citation>
    <scope>NUCLEOTIDE SEQUENCE</scope>
    <source>
        <strain evidence="8">IBE-C5619</strain>
    </source>
</reference>
<evidence type="ECO:0000313" key="9">
    <source>
        <dbReference type="Proteomes" id="UP000700334"/>
    </source>
</evidence>
<feature type="region of interest" description="Disordered" evidence="6">
    <location>
        <begin position="26"/>
        <end position="54"/>
    </location>
</feature>
<gene>
    <name evidence="8" type="ORF">J0S82_011025</name>
</gene>
<accession>A0A8J6AEL7</accession>
<keyword evidence="3" id="KW-0964">Secreted</keyword>
<dbReference type="InterPro" id="IPR051665">
    <property type="entry name" value="Adrenomedullin-reg_peptide"/>
</dbReference>
<feature type="signal peptide" evidence="7">
    <location>
        <begin position="1"/>
        <end position="23"/>
    </location>
</feature>
<dbReference type="GO" id="GO:0005576">
    <property type="term" value="C:extracellular region"/>
    <property type="evidence" value="ECO:0007669"/>
    <property type="project" value="UniProtKB-SubCell"/>
</dbReference>
<name>A0A8J6AEL7_GALPY</name>
<dbReference type="GO" id="GO:0007189">
    <property type="term" value="P:adenylate cyclase-activating G protein-coupled receptor signaling pathway"/>
    <property type="evidence" value="ECO:0007669"/>
    <property type="project" value="TreeGrafter"/>
</dbReference>
<feature type="region of interest" description="Disordered" evidence="6">
    <location>
        <begin position="68"/>
        <end position="91"/>
    </location>
</feature>
<keyword evidence="5" id="KW-1015">Disulfide bond</keyword>
<sequence>MARLCVLCLACISLYLQLPGILSRGPGGSARPAGVREPPARTPPRGPQHQHPTPRPVVWKLQQALRPQKRVHQALSTGRLPRASPRRHHHGQLMRVGCRLSTCRVQHLSHRLWQLAGPAGLRDSAPVDPSSPHSYG</sequence>
<dbReference type="GO" id="GO:0003073">
    <property type="term" value="P:regulation of systemic arterial blood pressure"/>
    <property type="evidence" value="ECO:0007669"/>
    <property type="project" value="TreeGrafter"/>
</dbReference>
<comment type="caution">
    <text evidence="8">The sequence shown here is derived from an EMBL/GenBank/DDBJ whole genome shotgun (WGS) entry which is preliminary data.</text>
</comment>
<feature type="chain" id="PRO_5035265850" evidence="7">
    <location>
        <begin position="24"/>
        <end position="136"/>
    </location>
</feature>